<accession>A0AAD8B1K9</accession>
<evidence type="ECO:0000256" key="4">
    <source>
        <dbReference type="ARBA" id="ARBA00022737"/>
    </source>
</evidence>
<evidence type="ECO:0000256" key="2">
    <source>
        <dbReference type="ARBA" id="ARBA00011375"/>
    </source>
</evidence>
<dbReference type="GO" id="GO:0005876">
    <property type="term" value="C:spindle microtubule"/>
    <property type="evidence" value="ECO:0007669"/>
    <property type="project" value="TreeGrafter"/>
</dbReference>
<comment type="subcellular location">
    <subcellularLocation>
        <location evidence="1">Cytoplasm</location>
        <location evidence="1">Cytoskeleton</location>
    </subcellularLocation>
</comment>
<comment type="subunit">
    <text evidence="2">Interacts with microtubules.</text>
</comment>
<comment type="caution">
    <text evidence="9">The sequence shown here is derived from an EMBL/GenBank/DDBJ whole genome shotgun (WGS) entry which is preliminary data.</text>
</comment>
<evidence type="ECO:0000256" key="1">
    <source>
        <dbReference type="ARBA" id="ARBA00004245"/>
    </source>
</evidence>
<dbReference type="GO" id="GO:0008017">
    <property type="term" value="F:microtubule binding"/>
    <property type="evidence" value="ECO:0007669"/>
    <property type="project" value="TreeGrafter"/>
</dbReference>
<reference evidence="9" key="1">
    <citation type="journal article" date="2023" name="PLoS Negl. Trop. Dis.">
        <title>A genome sequence for Biomphalaria pfeifferi, the major vector snail for the human-infecting parasite Schistosoma mansoni.</title>
        <authorList>
            <person name="Bu L."/>
            <person name="Lu L."/>
            <person name="Laidemitt M.R."/>
            <person name="Zhang S.M."/>
            <person name="Mutuku M."/>
            <person name="Mkoji G."/>
            <person name="Steinauer M."/>
            <person name="Loker E.S."/>
        </authorList>
    </citation>
    <scope>NUCLEOTIDE SEQUENCE</scope>
    <source>
        <strain evidence="9">KasaAsao</strain>
    </source>
</reference>
<evidence type="ECO:0000256" key="5">
    <source>
        <dbReference type="ARBA" id="ARBA00022803"/>
    </source>
</evidence>
<dbReference type="SUPFAM" id="SSF48452">
    <property type="entry name" value="TPR-like"/>
    <property type="match status" value="1"/>
</dbReference>
<sequence length="298" mass="34392">MARPIQKLQSVYSTVHIIKRIRLGGVYHIQKCLFHLVEKRSTSFKAFLTLPITLIPPVMAATTQTSTELQKVIDESEALYEKKDFPGCYDLLVAHENSNDANILWRLARAATEKGKMGEGDERKKYIYEAWGYISKALELDNTNFACHKWYGILLDYTAEYEGTKQRISNAFKVKEHFMKAIELNPKDATTLHCLGYWCFLFADMPWYQRKVASVIFASPPTSTYDEALEYFIKAEEAEPDFYNQNKVLLGKTYMRLKDKETAKKYLLKALEHEDKTTDDAKARKEAVDLLKELGIKV</sequence>
<dbReference type="Gene3D" id="1.25.40.10">
    <property type="entry name" value="Tetratricopeptide repeat domain"/>
    <property type="match status" value="1"/>
</dbReference>
<reference evidence="9" key="2">
    <citation type="submission" date="2023-04" db="EMBL/GenBank/DDBJ databases">
        <authorList>
            <person name="Bu L."/>
            <person name="Lu L."/>
            <person name="Laidemitt M.R."/>
            <person name="Zhang S.M."/>
            <person name="Mutuku M."/>
            <person name="Mkoji G."/>
            <person name="Steinauer M."/>
            <person name="Loker E.S."/>
        </authorList>
    </citation>
    <scope>NUCLEOTIDE SEQUENCE</scope>
    <source>
        <strain evidence="9">KasaAsao</strain>
        <tissue evidence="9">Whole Snail</tissue>
    </source>
</reference>
<keyword evidence="10" id="KW-1185">Reference proteome</keyword>
<dbReference type="GO" id="GO:0097431">
    <property type="term" value="C:mitotic spindle pole"/>
    <property type="evidence" value="ECO:0007669"/>
    <property type="project" value="TreeGrafter"/>
</dbReference>
<dbReference type="PANTHER" id="PTHR16056:SF16">
    <property type="entry name" value="REGULATOR OF MICROTUBULE DYNAMICS PROTEIN 1"/>
    <property type="match status" value="1"/>
</dbReference>
<evidence type="ECO:0000256" key="6">
    <source>
        <dbReference type="ARBA" id="ARBA00023212"/>
    </source>
</evidence>
<evidence type="ECO:0000313" key="10">
    <source>
        <dbReference type="Proteomes" id="UP001233172"/>
    </source>
</evidence>
<dbReference type="InterPro" id="IPR011990">
    <property type="entry name" value="TPR-like_helical_dom_sf"/>
</dbReference>
<name>A0AAD8B1K9_BIOPF</name>
<organism evidence="9 10">
    <name type="scientific">Biomphalaria pfeifferi</name>
    <name type="common">Bloodfluke planorb</name>
    <name type="synonym">Freshwater snail</name>
    <dbReference type="NCBI Taxonomy" id="112525"/>
    <lineage>
        <taxon>Eukaryota</taxon>
        <taxon>Metazoa</taxon>
        <taxon>Spiralia</taxon>
        <taxon>Lophotrochozoa</taxon>
        <taxon>Mollusca</taxon>
        <taxon>Gastropoda</taxon>
        <taxon>Heterobranchia</taxon>
        <taxon>Euthyneura</taxon>
        <taxon>Panpulmonata</taxon>
        <taxon>Hygrophila</taxon>
        <taxon>Lymnaeoidea</taxon>
        <taxon>Planorbidae</taxon>
        <taxon>Biomphalaria</taxon>
    </lineage>
</organism>
<keyword evidence="6" id="KW-0206">Cytoskeleton</keyword>
<gene>
    <name evidence="9" type="ORF">Bpfe_024199</name>
</gene>
<dbReference type="GO" id="GO:0005739">
    <property type="term" value="C:mitochondrion"/>
    <property type="evidence" value="ECO:0007669"/>
    <property type="project" value="TreeGrafter"/>
</dbReference>
<evidence type="ECO:0000256" key="7">
    <source>
        <dbReference type="ARBA" id="ARBA00039966"/>
    </source>
</evidence>
<dbReference type="Pfam" id="PF21033">
    <property type="entry name" value="RMD1-3"/>
    <property type="match status" value="1"/>
</dbReference>
<protein>
    <recommendedName>
        <fullName evidence="7">Regulator of microtubule dynamics protein 1</fullName>
    </recommendedName>
    <alternativeName>
        <fullName evidence="8">Protein FAM82B</fullName>
    </alternativeName>
</protein>
<dbReference type="EMBL" id="JASAOG010000166">
    <property type="protein sequence ID" value="KAK0046409.1"/>
    <property type="molecule type" value="Genomic_DNA"/>
</dbReference>
<proteinExistence type="predicted"/>
<dbReference type="InterPro" id="IPR049039">
    <property type="entry name" value="RMD1-3_a_helical_rpt"/>
</dbReference>
<keyword evidence="3" id="KW-0963">Cytoplasm</keyword>
<evidence type="ECO:0000313" key="9">
    <source>
        <dbReference type="EMBL" id="KAK0046409.1"/>
    </source>
</evidence>
<keyword evidence="4" id="KW-0677">Repeat</keyword>
<keyword evidence="5" id="KW-0802">TPR repeat</keyword>
<dbReference type="AlphaFoldDB" id="A0AAD8B1K9"/>
<dbReference type="PANTHER" id="PTHR16056">
    <property type="entry name" value="REGULATOR OF MICROTUBULE DYNAMICS PROTEIN"/>
    <property type="match status" value="1"/>
</dbReference>
<dbReference type="Proteomes" id="UP001233172">
    <property type="component" value="Unassembled WGS sequence"/>
</dbReference>
<evidence type="ECO:0000256" key="3">
    <source>
        <dbReference type="ARBA" id="ARBA00022490"/>
    </source>
</evidence>
<evidence type="ECO:0000256" key="8">
    <source>
        <dbReference type="ARBA" id="ARBA00041958"/>
    </source>
</evidence>